<evidence type="ECO:0000313" key="1">
    <source>
        <dbReference type="EMBL" id="KAJ8620623.1"/>
    </source>
</evidence>
<proteinExistence type="predicted"/>
<accession>A0ACC2KI93</accession>
<name>A0ACC2KI93_PERAE</name>
<gene>
    <name evidence="1" type="ORF">MRB53_029152</name>
</gene>
<dbReference type="Proteomes" id="UP001234297">
    <property type="component" value="Chromosome 9"/>
</dbReference>
<evidence type="ECO:0000313" key="2">
    <source>
        <dbReference type="Proteomes" id="UP001234297"/>
    </source>
</evidence>
<protein>
    <submittedName>
        <fullName evidence="1">Uncharacterized protein</fullName>
    </submittedName>
</protein>
<organism evidence="1 2">
    <name type="scientific">Persea americana</name>
    <name type="common">Avocado</name>
    <dbReference type="NCBI Taxonomy" id="3435"/>
    <lineage>
        <taxon>Eukaryota</taxon>
        <taxon>Viridiplantae</taxon>
        <taxon>Streptophyta</taxon>
        <taxon>Embryophyta</taxon>
        <taxon>Tracheophyta</taxon>
        <taxon>Spermatophyta</taxon>
        <taxon>Magnoliopsida</taxon>
        <taxon>Magnoliidae</taxon>
        <taxon>Laurales</taxon>
        <taxon>Lauraceae</taxon>
        <taxon>Persea</taxon>
    </lineage>
</organism>
<dbReference type="EMBL" id="CM056817">
    <property type="protein sequence ID" value="KAJ8620623.1"/>
    <property type="molecule type" value="Genomic_DNA"/>
</dbReference>
<reference evidence="1 2" key="1">
    <citation type="journal article" date="2022" name="Hortic Res">
        <title>A haplotype resolved chromosomal level avocado genome allows analysis of novel avocado genes.</title>
        <authorList>
            <person name="Nath O."/>
            <person name="Fletcher S.J."/>
            <person name="Hayward A."/>
            <person name="Shaw L.M."/>
            <person name="Masouleh A.K."/>
            <person name="Furtado A."/>
            <person name="Henry R.J."/>
            <person name="Mitter N."/>
        </authorList>
    </citation>
    <scope>NUCLEOTIDE SEQUENCE [LARGE SCALE GENOMIC DNA]</scope>
    <source>
        <strain evidence="2">cv. Hass</strain>
    </source>
</reference>
<comment type="caution">
    <text evidence="1">The sequence shown here is derived from an EMBL/GenBank/DDBJ whole genome shotgun (WGS) entry which is preliminary data.</text>
</comment>
<keyword evidence="2" id="KW-1185">Reference proteome</keyword>
<sequence length="301" mass="34453">MPPYLPPGFRFKPSDLELIKDYLLPKVLGEQLPSDAVIEGEVYGDNAQLPEGNDSVGEQYFFVKRKKNQKGTKTIRLAGDGYWKVTGNKKKIHEKRRNHICTKRSLVFKGKSNSRRKKNLLMDEYSLTRSMIQNNSEDWVLCRIKRSNRSTEKSNSQEEEEEEEEGDDLTSIDLDDNCKQIEDNHMQQYPVEIAEGHSPASVEIDDTSSVLVIDDTKSVDIDDFWKSIQDNNIKECPVETAGEACYYLCTGQLMTMLSSPTVIPTEPQALVGIDYNMENQADLAYSNMINENFFNNNYYND</sequence>